<dbReference type="AlphaFoldDB" id="A0A8H7HXY0"/>
<proteinExistence type="predicted"/>
<protein>
    <submittedName>
        <fullName evidence="1">Reverse transcriptase (RNA-dependent DNA polymerase)</fullName>
    </submittedName>
</protein>
<keyword evidence="1" id="KW-0695">RNA-directed DNA polymerase</keyword>
<dbReference type="InterPro" id="IPR012337">
    <property type="entry name" value="RNaseH-like_sf"/>
</dbReference>
<sequence length="346" mass="38141">MWGPISIPDSSLDNGVVLACGIEAAQSSPDKFLLAESRGHVGRLPPGWDSSTESQLNPKSPIAFAASLSHPDIEFITPYLVHPSKPNIPWPEQLEIEHKSPAPSKKAAAKIIQNEIGEAETNRLGNTVHGFSDGHAGVLNGIPKVGLGYIIKYSHKILARNSHSIGPRANIYDAEMLGIAMCLNSAAQIAEQVQAKQIIIYCNNQAAVKAILSLHRHPAQYASQAFHQHTQEFLEKDPSRHITVKWLPGHSKIDGNKLADEAAKGSKMLQPTPVFNRTIMWARTKATKQATRNWDKVWNKHIHSRPDLGTYIPQPPALKLHPIFNRPTYPRNVQCCLVQLLTGHGF</sequence>
<keyword evidence="1" id="KW-0548">Nucleotidyltransferase</keyword>
<dbReference type="GO" id="GO:0003964">
    <property type="term" value="F:RNA-directed DNA polymerase activity"/>
    <property type="evidence" value="ECO:0007669"/>
    <property type="project" value="UniProtKB-KW"/>
</dbReference>
<dbReference type="EMBL" id="JACYCD010000023">
    <property type="protein sequence ID" value="KAF8713104.1"/>
    <property type="molecule type" value="Genomic_DNA"/>
</dbReference>
<feature type="non-terminal residue" evidence="1">
    <location>
        <position position="1"/>
    </location>
</feature>
<organism evidence="1 2">
    <name type="scientific">Rhizoctonia solani</name>
    <dbReference type="NCBI Taxonomy" id="456999"/>
    <lineage>
        <taxon>Eukaryota</taxon>
        <taxon>Fungi</taxon>
        <taxon>Dikarya</taxon>
        <taxon>Basidiomycota</taxon>
        <taxon>Agaricomycotina</taxon>
        <taxon>Agaricomycetes</taxon>
        <taxon>Cantharellales</taxon>
        <taxon>Ceratobasidiaceae</taxon>
        <taxon>Rhizoctonia</taxon>
    </lineage>
</organism>
<name>A0A8H7HXY0_9AGAM</name>
<dbReference type="SUPFAM" id="SSF53098">
    <property type="entry name" value="Ribonuclease H-like"/>
    <property type="match status" value="1"/>
</dbReference>
<accession>A0A8H7HXY0</accession>
<comment type="caution">
    <text evidence="1">The sequence shown here is derived from an EMBL/GenBank/DDBJ whole genome shotgun (WGS) entry which is preliminary data.</text>
</comment>
<evidence type="ECO:0000313" key="1">
    <source>
        <dbReference type="EMBL" id="KAF8713104.1"/>
    </source>
</evidence>
<dbReference type="Gene3D" id="3.30.420.10">
    <property type="entry name" value="Ribonuclease H-like superfamily/Ribonuclease H"/>
    <property type="match status" value="1"/>
</dbReference>
<dbReference type="Proteomes" id="UP000602905">
    <property type="component" value="Unassembled WGS sequence"/>
</dbReference>
<gene>
    <name evidence="1" type="ORF">RHS03_00685</name>
</gene>
<reference evidence="1" key="1">
    <citation type="submission" date="2020-09" db="EMBL/GenBank/DDBJ databases">
        <title>Comparative genome analyses of four rice-infecting Rhizoctonia solani isolates reveal extensive enrichment of homogalacturonan modification genes.</title>
        <authorList>
            <person name="Lee D.-Y."/>
            <person name="Jeon J."/>
            <person name="Kim K.-T."/>
            <person name="Cheong K."/>
            <person name="Song H."/>
            <person name="Choi G."/>
            <person name="Ko J."/>
            <person name="Opiyo S.O."/>
            <person name="Zuo S."/>
            <person name="Madhav S."/>
            <person name="Lee Y.-H."/>
            <person name="Wang G.-L."/>
        </authorList>
    </citation>
    <scope>NUCLEOTIDE SEQUENCE</scope>
    <source>
        <strain evidence="1">AG1-IA WGL</strain>
    </source>
</reference>
<dbReference type="OrthoDB" id="3051850at2759"/>
<dbReference type="InterPro" id="IPR036397">
    <property type="entry name" value="RNaseH_sf"/>
</dbReference>
<keyword evidence="1" id="KW-0808">Transferase</keyword>
<dbReference type="GO" id="GO:0003676">
    <property type="term" value="F:nucleic acid binding"/>
    <property type="evidence" value="ECO:0007669"/>
    <property type="project" value="InterPro"/>
</dbReference>
<dbReference type="CDD" id="cd09276">
    <property type="entry name" value="Rnase_HI_RT_non_LTR"/>
    <property type="match status" value="1"/>
</dbReference>
<evidence type="ECO:0000313" key="2">
    <source>
        <dbReference type="Proteomes" id="UP000602905"/>
    </source>
</evidence>